<proteinExistence type="predicted"/>
<gene>
    <name evidence="1" type="ORF">CSOL1703_00001014</name>
</gene>
<evidence type="ECO:0000313" key="1">
    <source>
        <dbReference type="EMBL" id="CAH0049063.1"/>
    </source>
</evidence>
<sequence length="67" mass="7334">MEAGGNSLKFPSFYPRVAPSSLTASRFAFTTPPDDEQISVDRCIGNEYWRECCAAIEPMSARGAKAM</sequence>
<keyword evidence="2" id="KW-1185">Reference proteome</keyword>
<reference evidence="1" key="1">
    <citation type="submission" date="2021-10" db="EMBL/GenBank/DDBJ databases">
        <authorList>
            <person name="Piombo E."/>
        </authorList>
    </citation>
    <scope>NUCLEOTIDE SEQUENCE</scope>
</reference>
<name>A0A9N9Z505_9HYPO</name>
<organism evidence="1 2">
    <name type="scientific">Clonostachys solani</name>
    <dbReference type="NCBI Taxonomy" id="160281"/>
    <lineage>
        <taxon>Eukaryota</taxon>
        <taxon>Fungi</taxon>
        <taxon>Dikarya</taxon>
        <taxon>Ascomycota</taxon>
        <taxon>Pezizomycotina</taxon>
        <taxon>Sordariomycetes</taxon>
        <taxon>Hypocreomycetidae</taxon>
        <taxon>Hypocreales</taxon>
        <taxon>Bionectriaceae</taxon>
        <taxon>Clonostachys</taxon>
    </lineage>
</organism>
<accession>A0A9N9Z505</accession>
<evidence type="ECO:0000313" key="2">
    <source>
        <dbReference type="Proteomes" id="UP000775872"/>
    </source>
</evidence>
<dbReference type="Proteomes" id="UP000775872">
    <property type="component" value="Unassembled WGS sequence"/>
</dbReference>
<dbReference type="AlphaFoldDB" id="A0A9N9Z505"/>
<dbReference type="EMBL" id="CABFOC020000035">
    <property type="protein sequence ID" value="CAH0049063.1"/>
    <property type="molecule type" value="Genomic_DNA"/>
</dbReference>
<comment type="caution">
    <text evidence="1">The sequence shown here is derived from an EMBL/GenBank/DDBJ whole genome shotgun (WGS) entry which is preliminary data.</text>
</comment>
<protein>
    <submittedName>
        <fullName evidence="1">Uncharacterized protein</fullName>
    </submittedName>
</protein>